<evidence type="ECO:0000313" key="1">
    <source>
        <dbReference type="EMBL" id="KKO08246.1"/>
    </source>
</evidence>
<accession>A0A0F9VT03</accession>
<proteinExistence type="predicted"/>
<reference evidence="1" key="1">
    <citation type="journal article" date="2015" name="Nature">
        <title>Complex archaea that bridge the gap between prokaryotes and eukaryotes.</title>
        <authorList>
            <person name="Spang A."/>
            <person name="Saw J.H."/>
            <person name="Jorgensen S.L."/>
            <person name="Zaremba-Niedzwiedzka K."/>
            <person name="Martijn J."/>
            <person name="Lind A.E."/>
            <person name="van Eijk R."/>
            <person name="Schleper C."/>
            <person name="Guy L."/>
            <person name="Ettema T.J."/>
        </authorList>
    </citation>
    <scope>NUCLEOTIDE SEQUENCE</scope>
</reference>
<name>A0A0F9VT03_9ZZZZ</name>
<dbReference type="PROSITE" id="PS51257">
    <property type="entry name" value="PROKAR_LIPOPROTEIN"/>
    <property type="match status" value="1"/>
</dbReference>
<gene>
    <name evidence="1" type="ORF">LCGC14_0049410</name>
</gene>
<sequence>MRNHIRSDAAIPFGRNAVHHIPWVAGCSSGSGVFWASTTPCKMNLSPFSLGMDVLRCKTPDMVTKEILMYLIAYNAIRLLMNNAGKSANVARRQISFKASVQALRQWEPALSRQDVNSKERRRLMAALYEAIIGNLLIERPGRQEPRYVKRRPKPYGLLTTHRHEMIEVPHRNRYRAKAA</sequence>
<dbReference type="EMBL" id="LAZR01000010">
    <property type="protein sequence ID" value="KKO08246.1"/>
    <property type="molecule type" value="Genomic_DNA"/>
</dbReference>
<organism evidence="1">
    <name type="scientific">marine sediment metagenome</name>
    <dbReference type="NCBI Taxonomy" id="412755"/>
    <lineage>
        <taxon>unclassified sequences</taxon>
        <taxon>metagenomes</taxon>
        <taxon>ecological metagenomes</taxon>
    </lineage>
</organism>
<dbReference type="AlphaFoldDB" id="A0A0F9VT03"/>
<comment type="caution">
    <text evidence="1">The sequence shown here is derived from an EMBL/GenBank/DDBJ whole genome shotgun (WGS) entry which is preliminary data.</text>
</comment>
<protein>
    <submittedName>
        <fullName evidence="1">Uncharacterized protein</fullName>
    </submittedName>
</protein>